<sequence length="189" mass="21202">MGTSNFHNTNASKVYAVITEDEFIWEDTRENISSELLAMKGVSFYASDDIPLRDALRSFPATSIGTLDGYINYCGFDVNIEVVAKTVSGYYEGFNLDFELKLSVEGDGYYDENLENEDEVVEGILNYGDARQQALMKRWSKNFLELINKEIDRLTTNLESVYSNYSDCLVRAGGFSNGESIYKSCGEAA</sequence>
<gene>
    <name evidence="1" type="ORF">HELGO_WM3359</name>
</gene>
<accession>A0A6S6SHQ6</accession>
<reference evidence="1" key="1">
    <citation type="submission" date="2020-01" db="EMBL/GenBank/DDBJ databases">
        <authorList>
            <person name="Meier V. D."/>
            <person name="Meier V D."/>
        </authorList>
    </citation>
    <scope>NUCLEOTIDE SEQUENCE</scope>
    <source>
        <strain evidence="1">HLG_WM_MAG_01</strain>
    </source>
</reference>
<name>A0A6S6SHQ6_9BACT</name>
<evidence type="ECO:0000313" key="1">
    <source>
        <dbReference type="EMBL" id="CAA6807967.1"/>
    </source>
</evidence>
<proteinExistence type="predicted"/>
<dbReference type="AlphaFoldDB" id="A0A6S6SHQ6"/>
<dbReference type="EMBL" id="CACVAS010000047">
    <property type="protein sequence ID" value="CAA6807967.1"/>
    <property type="molecule type" value="Genomic_DNA"/>
</dbReference>
<organism evidence="1">
    <name type="scientific">uncultured Sulfurovum sp</name>
    <dbReference type="NCBI Taxonomy" id="269237"/>
    <lineage>
        <taxon>Bacteria</taxon>
        <taxon>Pseudomonadati</taxon>
        <taxon>Campylobacterota</taxon>
        <taxon>Epsilonproteobacteria</taxon>
        <taxon>Campylobacterales</taxon>
        <taxon>Sulfurovaceae</taxon>
        <taxon>Sulfurovum</taxon>
        <taxon>environmental samples</taxon>
    </lineage>
</organism>
<protein>
    <submittedName>
        <fullName evidence="1">Uncharacterized protein</fullName>
    </submittedName>
</protein>